<sequence>MKKLQAVRGMNDLTPEGSPVWQYLEGVIADLLASYAYREIRFPVVEQTALFKRAIGEVTDIVEKEMYTFEDRNGDSLTLRPEGTAPCVRACEQNGLLYNQTQRLWYNGPMFRHERPQKGRLRQFHQVGVETYGMIGPDIDAEVIAISDKLWRQLGIRDAVTLELNSIGSLAARAEYKEALVSFLRQHIEKLDEDSVRRLETNPLRILDSKNQDVQALLADAPNLLDYLDEASAEHFKQLREYLDTMGISYRVNPRLVRGLDYYNATVFEWVTDKLGAQGTVCAGGRYDSLVEQLGGKPTPAVGFAMGLERLVLLLEALEVVPAELSQQVDVYVVAVGDVVANAMQIAESAREAIPGLRVQMHCGGGSFKSQMKKADRSGASLALIFAEDEKARGEINVKWLREQRDQVTIPVTDVASFLVEQIA</sequence>
<comment type="caution">
    <text evidence="14">The sequence shown here is derived from an EMBL/GenBank/DDBJ whole genome shotgun (WGS) entry which is preliminary data.</text>
</comment>
<dbReference type="RefSeq" id="WP_121877148.1">
    <property type="nucleotide sequence ID" value="NZ_REFJ01000004.1"/>
</dbReference>
<feature type="binding site" evidence="12">
    <location>
        <begin position="262"/>
        <end position="263"/>
    </location>
    <ligand>
        <name>L-histidine</name>
        <dbReference type="ChEBI" id="CHEBI:57595"/>
    </ligand>
</feature>
<evidence type="ECO:0000256" key="6">
    <source>
        <dbReference type="ARBA" id="ARBA00022741"/>
    </source>
</evidence>
<evidence type="ECO:0000256" key="4">
    <source>
        <dbReference type="ARBA" id="ARBA00022490"/>
    </source>
</evidence>
<dbReference type="InterPro" id="IPR004516">
    <property type="entry name" value="HisRS/HisZ"/>
</dbReference>
<dbReference type="InterPro" id="IPR015807">
    <property type="entry name" value="His-tRNA-ligase"/>
</dbReference>
<evidence type="ECO:0000256" key="2">
    <source>
        <dbReference type="ARBA" id="ARBA00008226"/>
    </source>
</evidence>
<evidence type="ECO:0000256" key="1">
    <source>
        <dbReference type="ARBA" id="ARBA00004496"/>
    </source>
</evidence>
<dbReference type="Proteomes" id="UP000267187">
    <property type="component" value="Unassembled WGS sequence"/>
</dbReference>
<dbReference type="PROSITE" id="PS50862">
    <property type="entry name" value="AA_TRNA_LIGASE_II"/>
    <property type="match status" value="1"/>
</dbReference>
<dbReference type="Pfam" id="PF13393">
    <property type="entry name" value="tRNA-synt_His"/>
    <property type="match status" value="1"/>
</dbReference>
<evidence type="ECO:0000313" key="15">
    <source>
        <dbReference type="Proteomes" id="UP000267187"/>
    </source>
</evidence>
<feature type="binding site" evidence="12">
    <location>
        <position position="130"/>
    </location>
    <ligand>
        <name>L-histidine</name>
        <dbReference type="ChEBI" id="CHEBI:57595"/>
    </ligand>
</feature>
<keyword evidence="4 11" id="KW-0963">Cytoplasm</keyword>
<gene>
    <name evidence="11" type="primary">hisS</name>
    <name evidence="14" type="ORF">DFR27_1832</name>
</gene>
<evidence type="ECO:0000256" key="5">
    <source>
        <dbReference type="ARBA" id="ARBA00022598"/>
    </source>
</evidence>
<organism evidence="14 15">
    <name type="scientific">Umboniibacter marinipuniceus</name>
    <dbReference type="NCBI Taxonomy" id="569599"/>
    <lineage>
        <taxon>Bacteria</taxon>
        <taxon>Pseudomonadati</taxon>
        <taxon>Pseudomonadota</taxon>
        <taxon>Gammaproteobacteria</taxon>
        <taxon>Cellvibrionales</taxon>
        <taxon>Cellvibrionaceae</taxon>
        <taxon>Umboniibacter</taxon>
    </lineage>
</organism>
<dbReference type="InterPro" id="IPR045864">
    <property type="entry name" value="aa-tRNA-synth_II/BPL/LPL"/>
</dbReference>
<evidence type="ECO:0000256" key="9">
    <source>
        <dbReference type="ARBA" id="ARBA00023146"/>
    </source>
</evidence>
<feature type="binding site" evidence="12">
    <location>
        <begin position="82"/>
        <end position="84"/>
    </location>
    <ligand>
        <name>L-histidine</name>
        <dbReference type="ChEBI" id="CHEBI:57595"/>
    </ligand>
</feature>
<dbReference type="SUPFAM" id="SSF52954">
    <property type="entry name" value="Class II aaRS ABD-related"/>
    <property type="match status" value="1"/>
</dbReference>
<dbReference type="GO" id="GO:0005737">
    <property type="term" value="C:cytoplasm"/>
    <property type="evidence" value="ECO:0007669"/>
    <property type="project" value="UniProtKB-SubCell"/>
</dbReference>
<dbReference type="InterPro" id="IPR004154">
    <property type="entry name" value="Anticodon-bd"/>
</dbReference>
<keyword evidence="15" id="KW-1185">Reference proteome</keyword>
<keyword evidence="8 11" id="KW-0648">Protein biosynthesis</keyword>
<keyword evidence="5 11" id="KW-0436">Ligase</keyword>
<dbReference type="AlphaFoldDB" id="A0A3M0AK11"/>
<accession>A0A3M0AK11</accession>
<dbReference type="GO" id="GO:0006427">
    <property type="term" value="P:histidyl-tRNA aminoacylation"/>
    <property type="evidence" value="ECO:0007669"/>
    <property type="project" value="UniProtKB-UniRule"/>
</dbReference>
<dbReference type="EC" id="6.1.1.21" evidence="11"/>
<dbReference type="OrthoDB" id="9800814at2"/>
<dbReference type="Gene3D" id="3.40.50.800">
    <property type="entry name" value="Anticodon-binding domain"/>
    <property type="match status" value="1"/>
</dbReference>
<keyword evidence="9 11" id="KW-0030">Aminoacyl-tRNA synthetase</keyword>
<evidence type="ECO:0000256" key="8">
    <source>
        <dbReference type="ARBA" id="ARBA00022917"/>
    </source>
</evidence>
<evidence type="ECO:0000313" key="14">
    <source>
        <dbReference type="EMBL" id="RMA79392.1"/>
    </source>
</evidence>
<dbReference type="GO" id="GO:0005524">
    <property type="term" value="F:ATP binding"/>
    <property type="evidence" value="ECO:0007669"/>
    <property type="project" value="UniProtKB-UniRule"/>
</dbReference>
<keyword evidence="6 11" id="KW-0547">Nucleotide-binding</keyword>
<evidence type="ECO:0000256" key="12">
    <source>
        <dbReference type="PIRSR" id="PIRSR001549-1"/>
    </source>
</evidence>
<feature type="binding site" evidence="12">
    <location>
        <position position="112"/>
    </location>
    <ligand>
        <name>L-histidine</name>
        <dbReference type="ChEBI" id="CHEBI:57595"/>
    </ligand>
</feature>
<feature type="domain" description="Aminoacyl-transfer RNA synthetases class-II family profile" evidence="13">
    <location>
        <begin position="1"/>
        <end position="355"/>
    </location>
</feature>
<dbReference type="InterPro" id="IPR006195">
    <property type="entry name" value="aa-tRNA-synth_II"/>
</dbReference>
<comment type="catalytic activity">
    <reaction evidence="10 11">
        <text>tRNA(His) + L-histidine + ATP = L-histidyl-tRNA(His) + AMP + diphosphate + H(+)</text>
        <dbReference type="Rhea" id="RHEA:17313"/>
        <dbReference type="Rhea" id="RHEA-COMP:9665"/>
        <dbReference type="Rhea" id="RHEA-COMP:9689"/>
        <dbReference type="ChEBI" id="CHEBI:15378"/>
        <dbReference type="ChEBI" id="CHEBI:30616"/>
        <dbReference type="ChEBI" id="CHEBI:33019"/>
        <dbReference type="ChEBI" id="CHEBI:57595"/>
        <dbReference type="ChEBI" id="CHEBI:78442"/>
        <dbReference type="ChEBI" id="CHEBI:78527"/>
        <dbReference type="ChEBI" id="CHEBI:456215"/>
        <dbReference type="EC" id="6.1.1.21"/>
    </reaction>
</comment>
<dbReference type="FunFam" id="3.30.930.10:FF:000005">
    <property type="entry name" value="Histidine--tRNA ligase"/>
    <property type="match status" value="1"/>
</dbReference>
<comment type="similarity">
    <text evidence="2 11">Belongs to the class-II aminoacyl-tRNA synthetase family.</text>
</comment>
<reference evidence="14 15" key="1">
    <citation type="submission" date="2018-10" db="EMBL/GenBank/DDBJ databases">
        <title>Genomic Encyclopedia of Type Strains, Phase IV (KMG-IV): sequencing the most valuable type-strain genomes for metagenomic binning, comparative biology and taxonomic classification.</title>
        <authorList>
            <person name="Goeker M."/>
        </authorList>
    </citation>
    <scope>NUCLEOTIDE SEQUENCE [LARGE SCALE GENOMIC DNA]</scope>
    <source>
        <strain evidence="14 15">DSM 25080</strain>
    </source>
</reference>
<dbReference type="InterPro" id="IPR041715">
    <property type="entry name" value="HisRS-like_core"/>
</dbReference>
<dbReference type="Gene3D" id="3.30.930.10">
    <property type="entry name" value="Bira Bifunctional Protein, Domain 2"/>
    <property type="match status" value="1"/>
</dbReference>
<dbReference type="NCBIfam" id="TIGR00442">
    <property type="entry name" value="hisS"/>
    <property type="match status" value="1"/>
</dbReference>
<evidence type="ECO:0000259" key="13">
    <source>
        <dbReference type="PROSITE" id="PS50862"/>
    </source>
</evidence>
<evidence type="ECO:0000256" key="7">
    <source>
        <dbReference type="ARBA" id="ARBA00022840"/>
    </source>
</evidence>
<dbReference type="HAMAP" id="MF_00127">
    <property type="entry name" value="His_tRNA_synth"/>
    <property type="match status" value="1"/>
</dbReference>
<dbReference type="CDD" id="cd00773">
    <property type="entry name" value="HisRS-like_core"/>
    <property type="match status" value="1"/>
</dbReference>
<feature type="binding site" evidence="12">
    <location>
        <position position="258"/>
    </location>
    <ligand>
        <name>L-histidine</name>
        <dbReference type="ChEBI" id="CHEBI:57595"/>
    </ligand>
</feature>
<keyword evidence="7 11" id="KW-0067">ATP-binding</keyword>
<dbReference type="GO" id="GO:0004821">
    <property type="term" value="F:histidine-tRNA ligase activity"/>
    <property type="evidence" value="ECO:0007669"/>
    <property type="project" value="UniProtKB-UniRule"/>
</dbReference>
<comment type="subcellular location">
    <subcellularLocation>
        <location evidence="1 11">Cytoplasm</location>
    </subcellularLocation>
</comment>
<evidence type="ECO:0000256" key="10">
    <source>
        <dbReference type="ARBA" id="ARBA00047639"/>
    </source>
</evidence>
<dbReference type="PANTHER" id="PTHR43707:SF1">
    <property type="entry name" value="HISTIDINE--TRNA LIGASE, MITOCHONDRIAL-RELATED"/>
    <property type="match status" value="1"/>
</dbReference>
<evidence type="ECO:0000256" key="11">
    <source>
        <dbReference type="HAMAP-Rule" id="MF_00127"/>
    </source>
</evidence>
<protein>
    <recommendedName>
        <fullName evidence="11">Histidine--tRNA ligase</fullName>
        <ecNumber evidence="11">6.1.1.21</ecNumber>
    </recommendedName>
    <alternativeName>
        <fullName evidence="11">Histidyl-tRNA synthetase</fullName>
        <shortName evidence="11">HisRS</shortName>
    </alternativeName>
</protein>
<proteinExistence type="inferred from homology"/>
<dbReference type="PIRSF" id="PIRSF001549">
    <property type="entry name" value="His-tRNA_synth"/>
    <property type="match status" value="1"/>
</dbReference>
<name>A0A3M0AK11_9GAMM</name>
<comment type="subunit">
    <text evidence="3 11">Homodimer.</text>
</comment>
<dbReference type="Pfam" id="PF03129">
    <property type="entry name" value="HGTP_anticodon"/>
    <property type="match status" value="1"/>
</dbReference>
<dbReference type="SUPFAM" id="SSF55681">
    <property type="entry name" value="Class II aaRS and biotin synthetases"/>
    <property type="match status" value="1"/>
</dbReference>
<evidence type="ECO:0000256" key="3">
    <source>
        <dbReference type="ARBA" id="ARBA00011738"/>
    </source>
</evidence>
<dbReference type="EMBL" id="REFJ01000004">
    <property type="protein sequence ID" value="RMA79392.1"/>
    <property type="molecule type" value="Genomic_DNA"/>
</dbReference>
<dbReference type="InterPro" id="IPR036621">
    <property type="entry name" value="Anticodon-bd_dom_sf"/>
</dbReference>
<feature type="binding site" evidence="12">
    <location>
        <position position="126"/>
    </location>
    <ligand>
        <name>L-histidine</name>
        <dbReference type="ChEBI" id="CHEBI:57595"/>
    </ligand>
</feature>
<dbReference type="PANTHER" id="PTHR43707">
    <property type="entry name" value="HISTIDYL-TRNA SYNTHETASE"/>
    <property type="match status" value="1"/>
</dbReference>